<comment type="caution">
    <text evidence="1">The sequence shown here is derived from an EMBL/GenBank/DDBJ whole genome shotgun (WGS) entry which is preliminary data.</text>
</comment>
<feature type="non-terminal residue" evidence="1">
    <location>
        <position position="1"/>
    </location>
</feature>
<keyword evidence="2" id="KW-1185">Reference proteome</keyword>
<gene>
    <name evidence="1" type="primary">STU1</name>
    <name evidence="1" type="ORF">GWM34_00397</name>
</gene>
<evidence type="ECO:0000313" key="2">
    <source>
        <dbReference type="Proteomes" id="UP000742417"/>
    </source>
</evidence>
<name>A0ACB7FU54_9ASCO</name>
<sequence>MTWFVDSLSVSSYDYQEFFLNKGKHKLEKSLWEFFSKIDKLDHSLVMNGLFLLKQLLKFNDTPNVDKLFALLVDTCSQEELDSELYFIWNEMLLSLNHDELMKSFEKNALNYLEGEENNLTILSLCLNYLAKVLVDDNCLDVAKIYRLDTIFGKLFHEREVMFRKSATICYSNLLKNTNVSPEVKDTLDKVKSRYPASTQRLIEFYMKR</sequence>
<dbReference type="EMBL" id="JAENJO010000001">
    <property type="protein sequence ID" value="KAG8204594.1"/>
    <property type="molecule type" value="Genomic_DNA"/>
</dbReference>
<proteinExistence type="predicted"/>
<dbReference type="Proteomes" id="UP000742417">
    <property type="component" value="Unassembled WGS sequence"/>
</dbReference>
<protein>
    <submittedName>
        <fullName evidence="1">STU1</fullName>
    </submittedName>
</protein>
<organism evidence="1 2">
    <name type="scientific">Candida africana</name>
    <dbReference type="NCBI Taxonomy" id="241526"/>
    <lineage>
        <taxon>Eukaryota</taxon>
        <taxon>Fungi</taxon>
        <taxon>Dikarya</taxon>
        <taxon>Ascomycota</taxon>
        <taxon>Saccharomycotina</taxon>
        <taxon>Pichiomycetes</taxon>
        <taxon>Debaryomycetaceae</taxon>
        <taxon>Candida/Lodderomyces clade</taxon>
        <taxon>Candida</taxon>
    </lineage>
</organism>
<reference evidence="1" key="1">
    <citation type="submission" date="2020-12" db="EMBL/GenBank/DDBJ databases">
        <title>Draft Genome of Candida africana.</title>
        <authorList>
            <person name="Ayanbimpe G.M."/>
            <person name="Enweani I.B."/>
            <person name="Aguiyi J.C."/>
            <person name="Nnadi U.P."/>
            <person name="Izam Y."/>
            <person name="Ubani A."/>
            <person name="Ngene A.C."/>
        </authorList>
    </citation>
    <scope>NUCLEOTIDE SEQUENCE</scope>
    <source>
        <strain evidence="1">CEC4854</strain>
    </source>
</reference>
<evidence type="ECO:0000313" key="1">
    <source>
        <dbReference type="EMBL" id="KAG8204594.1"/>
    </source>
</evidence>
<accession>A0ACB7FU54</accession>